<dbReference type="EMBL" id="UXUI01012228">
    <property type="protein sequence ID" value="VDD96777.1"/>
    <property type="molecule type" value="Genomic_DNA"/>
</dbReference>
<feature type="chain" id="PRO_5043123092" evidence="1">
    <location>
        <begin position="17"/>
        <end position="146"/>
    </location>
</feature>
<keyword evidence="1" id="KW-0732">Signal</keyword>
<evidence type="ECO:0000256" key="1">
    <source>
        <dbReference type="SAM" id="SignalP"/>
    </source>
</evidence>
<sequence length="146" mass="17200">MKHYCLFLLIVTAVRAWSLGHGSSDSKEVANMEPKIDGQPQYWASGHRPYFRIGRSAYRGRELFGKRGGSSTVSPQNRYQNLMEILNQVRANNGLLMLPNDDTEVNRLVSEPDFWARLNEYYYYLYGPESFQRERRRRRTQRELFG</sequence>
<reference evidence="4" key="1">
    <citation type="submission" date="2017-02" db="UniProtKB">
        <authorList>
            <consortium name="WormBaseParasite"/>
        </authorList>
    </citation>
    <scope>IDENTIFICATION</scope>
</reference>
<dbReference type="AlphaFoldDB" id="A0A0N4VMY2"/>
<accession>A0A0N4VMY2</accession>
<proteinExistence type="predicted"/>
<evidence type="ECO:0000313" key="2">
    <source>
        <dbReference type="EMBL" id="VDD96777.1"/>
    </source>
</evidence>
<organism evidence="4">
    <name type="scientific">Enterobius vermicularis</name>
    <name type="common">Human pinworm</name>
    <dbReference type="NCBI Taxonomy" id="51028"/>
    <lineage>
        <taxon>Eukaryota</taxon>
        <taxon>Metazoa</taxon>
        <taxon>Ecdysozoa</taxon>
        <taxon>Nematoda</taxon>
        <taxon>Chromadorea</taxon>
        <taxon>Rhabditida</taxon>
        <taxon>Spirurina</taxon>
        <taxon>Oxyuridomorpha</taxon>
        <taxon>Oxyuroidea</taxon>
        <taxon>Oxyuridae</taxon>
        <taxon>Enterobius</taxon>
    </lineage>
</organism>
<dbReference type="WBParaSite" id="EVEC_0001232201-mRNA-1">
    <property type="protein sequence ID" value="EVEC_0001232201-mRNA-1"/>
    <property type="gene ID" value="EVEC_0001232201"/>
</dbReference>
<keyword evidence="3" id="KW-1185">Reference proteome</keyword>
<reference evidence="2 3" key="2">
    <citation type="submission" date="2018-10" db="EMBL/GenBank/DDBJ databases">
        <authorList>
            <consortium name="Pathogen Informatics"/>
        </authorList>
    </citation>
    <scope>NUCLEOTIDE SEQUENCE [LARGE SCALE GENOMIC DNA]</scope>
</reference>
<evidence type="ECO:0000313" key="3">
    <source>
        <dbReference type="Proteomes" id="UP000274131"/>
    </source>
</evidence>
<evidence type="ECO:0000313" key="4">
    <source>
        <dbReference type="WBParaSite" id="EVEC_0001232201-mRNA-1"/>
    </source>
</evidence>
<feature type="signal peptide" evidence="1">
    <location>
        <begin position="1"/>
        <end position="16"/>
    </location>
</feature>
<gene>
    <name evidence="2" type="ORF">EVEC_LOCUS11528</name>
</gene>
<protein>
    <submittedName>
        <fullName evidence="4">Neuropeptide-like 1</fullName>
    </submittedName>
</protein>
<name>A0A0N4VMY2_ENTVE</name>
<dbReference type="Proteomes" id="UP000274131">
    <property type="component" value="Unassembled WGS sequence"/>
</dbReference>